<gene>
    <name evidence="1" type="primary">LOC110727564</name>
</gene>
<sequence length="249" mass="27141">MATITTGNGSLLLYASLNSAALHRRNIHRLQPIAFLSPPNSVAISIPPLKISLKQPLNPFILKPQNSKYLTFSSLNPNFPQIPPQNPEFLSNLTKTLTTLFSLSLSLSSKIPQIINAQFLNLKTLFLTPSPQLLETLQFLHDNVVCAVGPLLFASVQGVRSGPPLTAIAAGIAKWLDIYSGVLMVRILLSWFPNMPWERQPFSAIRDLTDPFLSLCRKIVPPVSNIDLSPLLAFAVLGTLGSILGNAKA</sequence>
<dbReference type="GeneID" id="110727564"/>
<dbReference type="GO" id="GO:0010020">
    <property type="term" value="P:chloroplast fission"/>
    <property type="evidence" value="ECO:0007669"/>
    <property type="project" value="TreeGrafter"/>
</dbReference>
<dbReference type="KEGG" id="cqi:110727564"/>
<dbReference type="PANTHER" id="PTHR33219:SF15">
    <property type="entry name" value="YLMG HOMOLOG PROTEIN 1-2, CHLOROPLASTIC"/>
    <property type="match status" value="1"/>
</dbReference>
<dbReference type="GO" id="GO:0016020">
    <property type="term" value="C:membrane"/>
    <property type="evidence" value="ECO:0007669"/>
    <property type="project" value="InterPro"/>
</dbReference>
<dbReference type="OrthoDB" id="2066at2759"/>
<reference evidence="1" key="1">
    <citation type="journal article" date="2017" name="Nature">
        <title>The genome of Chenopodium quinoa.</title>
        <authorList>
            <person name="Jarvis D.E."/>
            <person name="Ho Y.S."/>
            <person name="Lightfoot D.J."/>
            <person name="Schmoeckel S.M."/>
            <person name="Li B."/>
            <person name="Borm T.J.A."/>
            <person name="Ohyanagi H."/>
            <person name="Mineta K."/>
            <person name="Michell C.T."/>
            <person name="Saber N."/>
            <person name="Kharbatia N.M."/>
            <person name="Rupper R.R."/>
            <person name="Sharp A.R."/>
            <person name="Dally N."/>
            <person name="Boughton B.A."/>
            <person name="Woo Y.H."/>
            <person name="Gao G."/>
            <person name="Schijlen E.G.W.M."/>
            <person name="Guo X."/>
            <person name="Momin A.A."/>
            <person name="Negrao S."/>
            <person name="Al-Babili S."/>
            <person name="Gehring C."/>
            <person name="Roessner U."/>
            <person name="Jung C."/>
            <person name="Murphy K."/>
            <person name="Arold S.T."/>
            <person name="Gojobori T."/>
            <person name="van der Linden C.G."/>
            <person name="van Loo E.N."/>
            <person name="Jellen E.N."/>
            <person name="Maughan P.J."/>
            <person name="Tester M."/>
        </authorList>
    </citation>
    <scope>NUCLEOTIDE SEQUENCE [LARGE SCALE GENOMIC DNA]</scope>
    <source>
        <strain evidence="1">cv. PI 614886</strain>
    </source>
</reference>
<proteinExistence type="predicted"/>
<dbReference type="SMR" id="A0A803MFX0"/>
<dbReference type="InterPro" id="IPR003425">
    <property type="entry name" value="CCB3/YggT"/>
</dbReference>
<dbReference type="RefSeq" id="XP_021762823.1">
    <property type="nucleotide sequence ID" value="XM_021907131.1"/>
</dbReference>
<keyword evidence="2" id="KW-1185">Reference proteome</keyword>
<evidence type="ECO:0000313" key="1">
    <source>
        <dbReference type="EnsemblPlants" id="AUR62028714-RA:cds"/>
    </source>
</evidence>
<dbReference type="GO" id="GO:0009507">
    <property type="term" value="C:chloroplast"/>
    <property type="evidence" value="ECO:0007669"/>
    <property type="project" value="TreeGrafter"/>
</dbReference>
<dbReference type="PANTHER" id="PTHR33219">
    <property type="entry name" value="YLMG HOMOLOG PROTEIN 2, CHLOROPLASTIC"/>
    <property type="match status" value="1"/>
</dbReference>
<dbReference type="Gramene" id="AUR62028714-RA">
    <property type="protein sequence ID" value="AUR62028714-RA:cds"/>
    <property type="gene ID" value="AUR62028714"/>
</dbReference>
<protein>
    <submittedName>
        <fullName evidence="1">Uncharacterized protein</fullName>
    </submittedName>
</protein>
<organism evidence="1 2">
    <name type="scientific">Chenopodium quinoa</name>
    <name type="common">Quinoa</name>
    <dbReference type="NCBI Taxonomy" id="63459"/>
    <lineage>
        <taxon>Eukaryota</taxon>
        <taxon>Viridiplantae</taxon>
        <taxon>Streptophyta</taxon>
        <taxon>Embryophyta</taxon>
        <taxon>Tracheophyta</taxon>
        <taxon>Spermatophyta</taxon>
        <taxon>Magnoliopsida</taxon>
        <taxon>eudicotyledons</taxon>
        <taxon>Gunneridae</taxon>
        <taxon>Pentapetalae</taxon>
        <taxon>Caryophyllales</taxon>
        <taxon>Chenopodiaceae</taxon>
        <taxon>Chenopodioideae</taxon>
        <taxon>Atripliceae</taxon>
        <taxon>Chenopodium</taxon>
    </lineage>
</organism>
<name>A0A803MFX0_CHEQI</name>
<accession>A0A803MFX0</accession>
<dbReference type="Proteomes" id="UP000596660">
    <property type="component" value="Unplaced"/>
</dbReference>
<dbReference type="AlphaFoldDB" id="A0A803MFX0"/>
<reference evidence="1" key="2">
    <citation type="submission" date="2021-03" db="UniProtKB">
        <authorList>
            <consortium name="EnsemblPlants"/>
        </authorList>
    </citation>
    <scope>IDENTIFICATION</scope>
</reference>
<evidence type="ECO:0000313" key="2">
    <source>
        <dbReference type="Proteomes" id="UP000596660"/>
    </source>
</evidence>
<dbReference type="EnsemblPlants" id="AUR62028714-RA">
    <property type="protein sequence ID" value="AUR62028714-RA:cds"/>
    <property type="gene ID" value="AUR62028714"/>
</dbReference>
<dbReference type="Pfam" id="PF02325">
    <property type="entry name" value="CCB3_YggT"/>
    <property type="match status" value="1"/>
</dbReference>